<dbReference type="KEGG" id="bthu:YBT1518_34126"/>
<dbReference type="PANTHER" id="PTHR33607">
    <property type="entry name" value="ENDONUCLEASE-1"/>
    <property type="match status" value="1"/>
</dbReference>
<evidence type="ECO:0000313" key="5">
    <source>
        <dbReference type="Proteomes" id="UP000018566"/>
    </source>
</evidence>
<keyword evidence="4" id="KW-0614">Plasmid</keyword>
<feature type="compositionally biased region" description="Basic and acidic residues" evidence="3">
    <location>
        <begin position="39"/>
        <end position="50"/>
    </location>
</feature>
<dbReference type="Pfam" id="PF04231">
    <property type="entry name" value="Endonuclease_1"/>
    <property type="match status" value="1"/>
</dbReference>
<evidence type="ECO:0000256" key="3">
    <source>
        <dbReference type="SAM" id="MobiDB-lite"/>
    </source>
</evidence>
<dbReference type="GO" id="GO:0016787">
    <property type="term" value="F:hydrolase activity"/>
    <property type="evidence" value="ECO:0007669"/>
    <property type="project" value="UniProtKB-KW"/>
</dbReference>
<dbReference type="GO" id="GO:0004518">
    <property type="term" value="F:nuclease activity"/>
    <property type="evidence" value="ECO:0007669"/>
    <property type="project" value="UniProtKB-KW"/>
</dbReference>
<geneLocation type="plasmid" evidence="4 5">
    <name>pBMB0231</name>
</geneLocation>
<name>A0A9W3PJI1_BACTU</name>
<dbReference type="InterPro" id="IPR044925">
    <property type="entry name" value="His-Me_finger_sf"/>
</dbReference>
<evidence type="ECO:0000313" key="4">
    <source>
        <dbReference type="EMBL" id="AHA75504.1"/>
    </source>
</evidence>
<dbReference type="InterPro" id="IPR007346">
    <property type="entry name" value="Endonuclease-I"/>
</dbReference>
<evidence type="ECO:0000256" key="1">
    <source>
        <dbReference type="ARBA" id="ARBA00022722"/>
    </source>
</evidence>
<protein>
    <submittedName>
        <fullName evidence="4">Extracellular ribonuclease</fullName>
    </submittedName>
</protein>
<keyword evidence="1" id="KW-0540">Nuclease</keyword>
<proteinExistence type="predicted"/>
<reference evidence="4 5" key="1">
    <citation type="submission" date="2013-05" db="EMBL/GenBank/DDBJ databases">
        <title>Complete genome sequence of Bacillus thuringiensis YBT-1518, a typical strain with high toxicity to nematode.</title>
        <authorList>
            <person name="Wang P."/>
            <person name="Zhang C."/>
            <person name="Guo M."/>
            <person name="Guo S."/>
            <person name="Zhu Y."/>
            <person name="Zheng J."/>
            <person name="Zhu L."/>
            <person name="Ruan L."/>
            <person name="Peng D."/>
            <person name="Sun M."/>
        </authorList>
    </citation>
    <scope>NUCLEOTIDE SEQUENCE [LARGE SCALE GENOMIC DNA]</scope>
    <source>
        <strain evidence="4 5">YBT-1518</strain>
        <plasmid evidence="4 5">pBMB0231</plasmid>
    </source>
</reference>
<keyword evidence="2" id="KW-0378">Hydrolase</keyword>
<dbReference type="Proteomes" id="UP000018566">
    <property type="component" value="Plasmid pBMB0231"/>
</dbReference>
<accession>A0A9W3PJI1</accession>
<dbReference type="EMBL" id="CP005938">
    <property type="protein sequence ID" value="AHA75504.1"/>
    <property type="molecule type" value="Genomic_DNA"/>
</dbReference>
<dbReference type="PANTHER" id="PTHR33607:SF2">
    <property type="entry name" value="ENDONUCLEASE-1"/>
    <property type="match status" value="1"/>
</dbReference>
<feature type="region of interest" description="Disordered" evidence="3">
    <location>
        <begin position="23"/>
        <end position="50"/>
    </location>
</feature>
<gene>
    <name evidence="4" type="ORF">YBT1518_34126</name>
</gene>
<sequence length="127" mass="14854">MNFGTDPGPGTDLHHIRATDVSVNSSRGNFDNGGTPHLEATDCKYDNDSWEPRDNVKGEIDLELNDRVNNNTSPYMGRISALLQWHKQDPVDDLERRRNELIYTKYQQNRNPFIDYPEWIQQIWNSY</sequence>
<evidence type="ECO:0000256" key="2">
    <source>
        <dbReference type="ARBA" id="ARBA00022801"/>
    </source>
</evidence>
<dbReference type="AlphaFoldDB" id="A0A9W3PJI1"/>
<organism evidence="4 5">
    <name type="scientific">Bacillus thuringiensis YBT-1518</name>
    <dbReference type="NCBI Taxonomy" id="529122"/>
    <lineage>
        <taxon>Bacteria</taxon>
        <taxon>Bacillati</taxon>
        <taxon>Bacillota</taxon>
        <taxon>Bacilli</taxon>
        <taxon>Bacillales</taxon>
        <taxon>Bacillaceae</taxon>
        <taxon>Bacillus</taxon>
        <taxon>Bacillus cereus group</taxon>
    </lineage>
</organism>
<dbReference type="SUPFAM" id="SSF54060">
    <property type="entry name" value="His-Me finger endonucleases"/>
    <property type="match status" value="1"/>
</dbReference>